<name>A0A940DHS4_9FIRM</name>
<evidence type="ECO:0000313" key="7">
    <source>
        <dbReference type="Proteomes" id="UP000727857"/>
    </source>
</evidence>
<dbReference type="GO" id="GO:0046872">
    <property type="term" value="F:metal ion binding"/>
    <property type="evidence" value="ECO:0007669"/>
    <property type="project" value="UniProtKB-KW"/>
</dbReference>
<evidence type="ECO:0000256" key="3">
    <source>
        <dbReference type="ARBA" id="ARBA00023004"/>
    </source>
</evidence>
<comment type="caution">
    <text evidence="6">The sequence shown here is derived from an EMBL/GenBank/DDBJ whole genome shotgun (WGS) entry which is preliminary data.</text>
</comment>
<dbReference type="PANTHER" id="PTHR42988:SF2">
    <property type="entry name" value="CYCLIC NUCLEOTIDE PHOSPHODIESTERASE CBUA0032-RELATED"/>
    <property type="match status" value="1"/>
</dbReference>
<accession>A0A940DHS4</accession>
<dbReference type="GO" id="GO:0016787">
    <property type="term" value="F:hydrolase activity"/>
    <property type="evidence" value="ECO:0007669"/>
    <property type="project" value="UniProtKB-KW"/>
</dbReference>
<keyword evidence="1" id="KW-0479">Metal-binding</keyword>
<dbReference type="PANTHER" id="PTHR42988">
    <property type="entry name" value="PHOSPHOHYDROLASE"/>
    <property type="match status" value="1"/>
</dbReference>
<keyword evidence="3" id="KW-0408">Iron</keyword>
<dbReference type="InterPro" id="IPR050884">
    <property type="entry name" value="CNP_phosphodiesterase-III"/>
</dbReference>
<dbReference type="Proteomes" id="UP000727857">
    <property type="component" value="Unassembled WGS sequence"/>
</dbReference>
<evidence type="ECO:0000256" key="1">
    <source>
        <dbReference type="ARBA" id="ARBA00022723"/>
    </source>
</evidence>
<proteinExistence type="inferred from homology"/>
<feature type="non-terminal residue" evidence="6">
    <location>
        <position position="430"/>
    </location>
</feature>
<protein>
    <submittedName>
        <fullName evidence="6">Metallophosphoesterase</fullName>
    </submittedName>
</protein>
<reference evidence="6" key="1">
    <citation type="submission" date="2020-10" db="EMBL/GenBank/DDBJ databases">
        <authorList>
            <person name="Gilroy R."/>
        </authorList>
    </citation>
    <scope>NUCLEOTIDE SEQUENCE</scope>
    <source>
        <strain evidence="6">517</strain>
    </source>
</reference>
<dbReference type="Gene3D" id="3.60.21.10">
    <property type="match status" value="1"/>
</dbReference>
<dbReference type="SUPFAM" id="SSF56300">
    <property type="entry name" value="Metallo-dependent phosphatases"/>
    <property type="match status" value="1"/>
</dbReference>
<dbReference type="EMBL" id="JADINF010000037">
    <property type="protein sequence ID" value="MBO8423680.1"/>
    <property type="molecule type" value="Genomic_DNA"/>
</dbReference>
<keyword evidence="2" id="KW-0378">Hydrolase</keyword>
<dbReference type="Pfam" id="PF00149">
    <property type="entry name" value="Metallophos"/>
    <property type="match status" value="1"/>
</dbReference>
<evidence type="ECO:0000259" key="5">
    <source>
        <dbReference type="Pfam" id="PF00149"/>
    </source>
</evidence>
<dbReference type="InterPro" id="IPR004843">
    <property type="entry name" value="Calcineurin-like_PHP"/>
</dbReference>
<reference evidence="6" key="2">
    <citation type="journal article" date="2021" name="PeerJ">
        <title>Extensive microbial diversity within the chicken gut microbiome revealed by metagenomics and culture.</title>
        <authorList>
            <person name="Gilroy R."/>
            <person name="Ravi A."/>
            <person name="Getino M."/>
            <person name="Pursley I."/>
            <person name="Horton D.L."/>
            <person name="Alikhan N.F."/>
            <person name="Baker D."/>
            <person name="Gharbi K."/>
            <person name="Hall N."/>
            <person name="Watson M."/>
            <person name="Adriaenssens E.M."/>
            <person name="Foster-Nyarko E."/>
            <person name="Jarju S."/>
            <person name="Secka A."/>
            <person name="Antonio M."/>
            <person name="Oren A."/>
            <person name="Chaudhuri R.R."/>
            <person name="La Ragione R."/>
            <person name="Hildebrand F."/>
            <person name="Pallen M.J."/>
        </authorList>
    </citation>
    <scope>NUCLEOTIDE SEQUENCE</scope>
    <source>
        <strain evidence="6">517</strain>
    </source>
</reference>
<dbReference type="AlphaFoldDB" id="A0A940DHS4"/>
<evidence type="ECO:0000256" key="4">
    <source>
        <dbReference type="ARBA" id="ARBA00025742"/>
    </source>
</evidence>
<comment type="similarity">
    <text evidence="4">Belongs to the cyclic nucleotide phosphodiesterase class-III family.</text>
</comment>
<evidence type="ECO:0000256" key="2">
    <source>
        <dbReference type="ARBA" id="ARBA00022801"/>
    </source>
</evidence>
<sequence length="430" mass="49371">MKLYIMTDLHYYSRRNWKCDPYSVPRVNDQMQFRESEEILREAFDKVLADNECHTVLLTGDLTRNGEIVSHEDLIKIFEEYTAKGLKILAFTSTHDYKDREDRGFGIDQCKPEHIGYATGYNEKGEPERNVPCLEREDLRALYAPYGRHDAVAVDDYTFSYTYDLDDDWRLFAMNDDFEIAKKGQLRGYPESLYPWIDKEVARAKADGKKIFFATHHPLIAPTPLYGIIGKNDLLAHGRDFAEKLAEYGVSVIFTGHSHVHDISFVTARNGKPVYDVSTSALCGFPPQFRKAEFSRDGTVKVETVTLTTLSRYDLKGKPLPEYCREGFFGMIEHMIRAMGSDEKTFAYFANGISIRPYTVHKLWFLIRPFGKFINNLTFGKARRLCRKECGVTKEELGDKAKEKVVPVIMKMVENLYAGNANIDPASPEY</sequence>
<evidence type="ECO:0000313" key="6">
    <source>
        <dbReference type="EMBL" id="MBO8423680.1"/>
    </source>
</evidence>
<feature type="domain" description="Calcineurin-like phosphoesterase" evidence="5">
    <location>
        <begin position="1"/>
        <end position="260"/>
    </location>
</feature>
<gene>
    <name evidence="6" type="ORF">IAB16_01465</name>
</gene>
<dbReference type="InterPro" id="IPR029052">
    <property type="entry name" value="Metallo-depent_PP-like"/>
</dbReference>
<organism evidence="6 7">
    <name type="scientific">Candidatus Stercoripulliclostridium pullicola</name>
    <dbReference type="NCBI Taxonomy" id="2840953"/>
    <lineage>
        <taxon>Bacteria</taxon>
        <taxon>Bacillati</taxon>
        <taxon>Bacillota</taxon>
        <taxon>Clostridia</taxon>
        <taxon>Eubacteriales</taxon>
        <taxon>Candidatus Stercoripulliclostridium</taxon>
    </lineage>
</organism>